<dbReference type="Proteomes" id="UP000194761">
    <property type="component" value="Unassembled WGS sequence"/>
</dbReference>
<sequence length="217" mass="23476">MGTAKMKTATETLDDLKARILSGDETVTAEELGHATQAADHEKLREQAAEILAAEQAATDQLARIRGIGANLIAAYEDDQEQADFNALRDAVANIVRRSERRKDAFNKAYGALAREGVPIGGEPTAGISRREAGMGLGDRIIVNDQVITYSAPGATCADAIASALGDTGKSNGFLAPNITLVAKRRPRQESPEQAQRREQMRLDMLTRMREQESVSR</sequence>
<organism evidence="1 2">
    <name type="scientific">Streptosporangium minutum</name>
    <dbReference type="NCBI Taxonomy" id="569862"/>
    <lineage>
        <taxon>Bacteria</taxon>
        <taxon>Bacillati</taxon>
        <taxon>Actinomycetota</taxon>
        <taxon>Actinomycetes</taxon>
        <taxon>Streptosporangiales</taxon>
        <taxon>Streptosporangiaceae</taxon>
        <taxon>Streptosporangium</taxon>
    </lineage>
</organism>
<protein>
    <submittedName>
        <fullName evidence="1">Uncharacterized protein</fullName>
    </submittedName>
</protein>
<dbReference type="RefSeq" id="WP_086573127.1">
    <property type="nucleotide sequence ID" value="NZ_NGFP01000066.1"/>
</dbReference>
<keyword evidence="2" id="KW-1185">Reference proteome</keyword>
<gene>
    <name evidence="1" type="ORF">CA984_16445</name>
</gene>
<evidence type="ECO:0000313" key="1">
    <source>
        <dbReference type="EMBL" id="OUC96068.1"/>
    </source>
</evidence>
<dbReference type="EMBL" id="NGFP01000066">
    <property type="protein sequence ID" value="OUC96068.1"/>
    <property type="molecule type" value="Genomic_DNA"/>
</dbReference>
<proteinExistence type="predicted"/>
<comment type="caution">
    <text evidence="1">The sequence shown here is derived from an EMBL/GenBank/DDBJ whole genome shotgun (WGS) entry which is preliminary data.</text>
</comment>
<dbReference type="AlphaFoldDB" id="A0A243RM85"/>
<reference evidence="1 2" key="1">
    <citation type="submission" date="2017-05" db="EMBL/GenBank/DDBJ databases">
        <title>Biotechnological potential of actinobacteria isolated from South African environments.</title>
        <authorList>
            <person name="Le Roes-Hill M."/>
            <person name="Prins A."/>
            <person name="Durrell K.A."/>
        </authorList>
    </citation>
    <scope>NUCLEOTIDE SEQUENCE [LARGE SCALE GENOMIC DNA]</scope>
    <source>
        <strain evidence="1">M26</strain>
    </source>
</reference>
<name>A0A243RM85_9ACTN</name>
<evidence type="ECO:0000313" key="2">
    <source>
        <dbReference type="Proteomes" id="UP000194761"/>
    </source>
</evidence>
<accession>A0A243RM85</accession>